<name>E3NJ29_CAERE</name>
<dbReference type="HOGENOM" id="CLU_2514806_0_0_1"/>
<dbReference type="Proteomes" id="UP000008281">
    <property type="component" value="Unassembled WGS sequence"/>
</dbReference>
<evidence type="ECO:0000313" key="2">
    <source>
        <dbReference type="EMBL" id="EFO99648.1"/>
    </source>
</evidence>
<gene>
    <name evidence="2" type="ORF">CRE_24841</name>
</gene>
<accession>E3NJ29</accession>
<evidence type="ECO:0000256" key="1">
    <source>
        <dbReference type="SAM" id="MobiDB-lite"/>
    </source>
</evidence>
<evidence type="ECO:0000313" key="3">
    <source>
        <dbReference type="Proteomes" id="UP000008281"/>
    </source>
</evidence>
<dbReference type="InParanoid" id="E3NJ29"/>
<feature type="compositionally biased region" description="Polar residues" evidence="1">
    <location>
        <begin position="1"/>
        <end position="11"/>
    </location>
</feature>
<proteinExistence type="predicted"/>
<feature type="region of interest" description="Disordered" evidence="1">
    <location>
        <begin position="1"/>
        <end position="63"/>
    </location>
</feature>
<dbReference type="AlphaFoldDB" id="E3NJ29"/>
<dbReference type="EMBL" id="DS268722">
    <property type="protein sequence ID" value="EFO99648.1"/>
    <property type="molecule type" value="Genomic_DNA"/>
</dbReference>
<reference evidence="2" key="1">
    <citation type="submission" date="2007-07" db="EMBL/GenBank/DDBJ databases">
        <title>PCAP assembly of the Caenorhabditis remanei genome.</title>
        <authorList>
            <consortium name="The Caenorhabditis remanei Sequencing Consortium"/>
            <person name="Wilson R.K."/>
        </authorList>
    </citation>
    <scope>NUCLEOTIDE SEQUENCE [LARGE SCALE GENOMIC DNA]</scope>
    <source>
        <strain evidence="2">PB4641</strain>
    </source>
</reference>
<protein>
    <submittedName>
        <fullName evidence="2">Uncharacterized protein</fullName>
    </submittedName>
</protein>
<organism evidence="3">
    <name type="scientific">Caenorhabditis remanei</name>
    <name type="common">Caenorhabditis vulgaris</name>
    <dbReference type="NCBI Taxonomy" id="31234"/>
    <lineage>
        <taxon>Eukaryota</taxon>
        <taxon>Metazoa</taxon>
        <taxon>Ecdysozoa</taxon>
        <taxon>Nematoda</taxon>
        <taxon>Chromadorea</taxon>
        <taxon>Rhabditida</taxon>
        <taxon>Rhabditina</taxon>
        <taxon>Rhabditomorpha</taxon>
        <taxon>Rhabditoidea</taxon>
        <taxon>Rhabditidae</taxon>
        <taxon>Peloderinae</taxon>
        <taxon>Caenorhabditis</taxon>
    </lineage>
</organism>
<feature type="compositionally biased region" description="Basic residues" evidence="1">
    <location>
        <begin position="12"/>
        <end position="21"/>
    </location>
</feature>
<sequence length="85" mass="9384">MTQPNSSAPNSRSHKGKNSRNRVKDGEDAEFLDGLGITRKRTTTSYGIASSDEGSERKRRSRTGQCLYINFGKKPVSIIVPQRTG</sequence>
<keyword evidence="3" id="KW-1185">Reference proteome</keyword>